<dbReference type="EMBL" id="CAJVPV010059192">
    <property type="protein sequence ID" value="CAG8788627.1"/>
    <property type="molecule type" value="Genomic_DNA"/>
</dbReference>
<keyword evidence="2" id="KW-1185">Reference proteome</keyword>
<proteinExistence type="predicted"/>
<evidence type="ECO:0000313" key="1">
    <source>
        <dbReference type="EMBL" id="CAG8788627.1"/>
    </source>
</evidence>
<feature type="non-terminal residue" evidence="1">
    <location>
        <position position="59"/>
    </location>
</feature>
<feature type="non-terminal residue" evidence="1">
    <location>
        <position position="1"/>
    </location>
</feature>
<protein>
    <submittedName>
        <fullName evidence="1">13250_t:CDS:1</fullName>
    </submittedName>
</protein>
<gene>
    <name evidence="1" type="ORF">AMORRO_LOCUS17946</name>
</gene>
<accession>A0A9N9P586</accession>
<sequence>RCPYVGGTIVRTSLSKLYFMEPAPPNPRSWLWYFSTTAQHPGVTLRAGVVTRQVSPLSW</sequence>
<dbReference type="Proteomes" id="UP000789342">
    <property type="component" value="Unassembled WGS sequence"/>
</dbReference>
<reference evidence="1" key="1">
    <citation type="submission" date="2021-06" db="EMBL/GenBank/DDBJ databases">
        <authorList>
            <person name="Kallberg Y."/>
            <person name="Tangrot J."/>
            <person name="Rosling A."/>
        </authorList>
    </citation>
    <scope>NUCLEOTIDE SEQUENCE</scope>
    <source>
        <strain evidence="1">CL551</strain>
    </source>
</reference>
<organism evidence="1 2">
    <name type="scientific">Acaulospora morrowiae</name>
    <dbReference type="NCBI Taxonomy" id="94023"/>
    <lineage>
        <taxon>Eukaryota</taxon>
        <taxon>Fungi</taxon>
        <taxon>Fungi incertae sedis</taxon>
        <taxon>Mucoromycota</taxon>
        <taxon>Glomeromycotina</taxon>
        <taxon>Glomeromycetes</taxon>
        <taxon>Diversisporales</taxon>
        <taxon>Acaulosporaceae</taxon>
        <taxon>Acaulospora</taxon>
    </lineage>
</organism>
<evidence type="ECO:0000313" key="2">
    <source>
        <dbReference type="Proteomes" id="UP000789342"/>
    </source>
</evidence>
<comment type="caution">
    <text evidence="1">The sequence shown here is derived from an EMBL/GenBank/DDBJ whole genome shotgun (WGS) entry which is preliminary data.</text>
</comment>
<name>A0A9N9P586_9GLOM</name>
<dbReference type="AlphaFoldDB" id="A0A9N9P586"/>